<dbReference type="InterPro" id="IPR017871">
    <property type="entry name" value="ABC_transporter-like_CS"/>
</dbReference>
<keyword evidence="6" id="KW-1185">Reference proteome</keyword>
<dbReference type="EMBL" id="CP002273">
    <property type="protein sequence ID" value="ADO36386.1"/>
    <property type="molecule type" value="Genomic_DNA"/>
</dbReference>
<dbReference type="InterPro" id="IPR003593">
    <property type="entry name" value="AAA+_ATPase"/>
</dbReference>
<dbReference type="GO" id="GO:0016887">
    <property type="term" value="F:ATP hydrolysis activity"/>
    <property type="evidence" value="ECO:0007669"/>
    <property type="project" value="InterPro"/>
</dbReference>
<organism evidence="5 6">
    <name type="scientific">Eubacterium callanderi</name>
    <dbReference type="NCBI Taxonomy" id="53442"/>
    <lineage>
        <taxon>Bacteria</taxon>
        <taxon>Bacillati</taxon>
        <taxon>Bacillota</taxon>
        <taxon>Clostridia</taxon>
        <taxon>Eubacteriales</taxon>
        <taxon>Eubacteriaceae</taxon>
        <taxon>Eubacterium</taxon>
    </lineage>
</organism>
<dbReference type="InterPro" id="IPR003439">
    <property type="entry name" value="ABC_transporter-like_ATP-bd"/>
</dbReference>
<dbReference type="CDD" id="cd03228">
    <property type="entry name" value="ABCC_MRP_Like"/>
    <property type="match status" value="1"/>
</dbReference>
<dbReference type="AlphaFoldDB" id="E3GL95"/>
<evidence type="ECO:0000313" key="6">
    <source>
        <dbReference type="Proteomes" id="UP000006873"/>
    </source>
</evidence>
<gene>
    <name evidence="5" type="ordered locus">ELI_1400</name>
</gene>
<dbReference type="Proteomes" id="UP000006873">
    <property type="component" value="Chromosome"/>
</dbReference>
<sequence length="230" mass="25545">MGYSRMAKCAKIKIKKEKAVFEICNLKFKNILDIEALTIDRPITCIIGSSGSGKTTLLKHLNKLYTPDSGAITYNGSDLAEIPAVSLRREVVMLGQTPVIYNGDLEENLQIGLRFSEKLPASRDRLLNALEQVKLNKPLDDPCLSLSGGEKQRLCLARVMLMDAEVYLLDEPSAALDKETERFIITNLADFVTREKKALIMVTHSEEVSGLYPEGTIRIENGRTGGYAHE</sequence>
<evidence type="ECO:0000256" key="2">
    <source>
        <dbReference type="ARBA" id="ARBA00022741"/>
    </source>
</evidence>
<dbReference type="eggNOG" id="COG1136">
    <property type="taxonomic scope" value="Bacteria"/>
</dbReference>
<dbReference type="InterPro" id="IPR027417">
    <property type="entry name" value="P-loop_NTPase"/>
</dbReference>
<dbReference type="PROSITE" id="PS50893">
    <property type="entry name" value="ABC_TRANSPORTER_2"/>
    <property type="match status" value="1"/>
</dbReference>
<dbReference type="Gene3D" id="3.40.50.300">
    <property type="entry name" value="P-loop containing nucleotide triphosphate hydrolases"/>
    <property type="match status" value="1"/>
</dbReference>
<dbReference type="Pfam" id="PF00005">
    <property type="entry name" value="ABC_tran"/>
    <property type="match status" value="1"/>
</dbReference>
<keyword evidence="3" id="KW-0067">ATP-binding</keyword>
<protein>
    <submittedName>
        <fullName evidence="5">ABC transporter related protein</fullName>
    </submittedName>
</protein>
<dbReference type="SUPFAM" id="SSF52540">
    <property type="entry name" value="P-loop containing nucleoside triphosphate hydrolases"/>
    <property type="match status" value="1"/>
</dbReference>
<reference key="1">
    <citation type="submission" date="2010-09" db="EMBL/GenBank/DDBJ databases">
        <authorList>
            <person name="Roh H."/>
            <person name="Ko H.-J."/>
            <person name="Kim D."/>
            <person name="Choi D.G."/>
            <person name="Park S."/>
            <person name="Kim S."/>
            <person name="Kim K.H."/>
            <person name="Chang I.S."/>
            <person name="Choi I.-G."/>
        </authorList>
    </citation>
    <scope>NUCLEOTIDE SEQUENCE</scope>
    <source>
        <strain>KIST612</strain>
    </source>
</reference>
<dbReference type="GO" id="GO:0005524">
    <property type="term" value="F:ATP binding"/>
    <property type="evidence" value="ECO:0007669"/>
    <property type="project" value="UniProtKB-KW"/>
</dbReference>
<dbReference type="SMART" id="SM00382">
    <property type="entry name" value="AAA"/>
    <property type="match status" value="1"/>
</dbReference>
<dbReference type="KEGG" id="elm:ELI_1400"/>
<dbReference type="PANTHER" id="PTHR43423:SF1">
    <property type="entry name" value="ABC TRANSPORTER I FAMILY MEMBER 17"/>
    <property type="match status" value="1"/>
</dbReference>
<proteinExistence type="predicted"/>
<name>E3GL95_9FIRM</name>
<evidence type="ECO:0000256" key="1">
    <source>
        <dbReference type="ARBA" id="ARBA00022448"/>
    </source>
</evidence>
<evidence type="ECO:0000259" key="4">
    <source>
        <dbReference type="PROSITE" id="PS50893"/>
    </source>
</evidence>
<dbReference type="PROSITE" id="PS00211">
    <property type="entry name" value="ABC_TRANSPORTER_1"/>
    <property type="match status" value="1"/>
</dbReference>
<dbReference type="PANTHER" id="PTHR43423">
    <property type="entry name" value="ABC TRANSPORTER I FAMILY MEMBER 17"/>
    <property type="match status" value="1"/>
</dbReference>
<feature type="domain" description="ABC transporter" evidence="4">
    <location>
        <begin position="14"/>
        <end position="228"/>
    </location>
</feature>
<dbReference type="HOGENOM" id="CLU_000604_1_22_9"/>
<reference evidence="5 6" key="2">
    <citation type="journal article" date="2011" name="J. Bacteriol.">
        <title>Complete genome sequence of a carbon monoxide-utilizing acetogen, Eubacterium limosum KIST612.</title>
        <authorList>
            <person name="Roh H."/>
            <person name="Ko H.J."/>
            <person name="Kim D."/>
            <person name="Choi D.G."/>
            <person name="Park S."/>
            <person name="Kim S."/>
            <person name="Chang I.S."/>
            <person name="Choi I.G."/>
        </authorList>
    </citation>
    <scope>NUCLEOTIDE SEQUENCE [LARGE SCALE GENOMIC DNA]</scope>
    <source>
        <strain evidence="5 6">KIST612</strain>
    </source>
</reference>
<keyword evidence="2" id="KW-0547">Nucleotide-binding</keyword>
<evidence type="ECO:0000256" key="3">
    <source>
        <dbReference type="ARBA" id="ARBA00022840"/>
    </source>
</evidence>
<keyword evidence="1" id="KW-0813">Transport</keyword>
<accession>E3GL95</accession>
<evidence type="ECO:0000313" key="5">
    <source>
        <dbReference type="EMBL" id="ADO36386.1"/>
    </source>
</evidence>